<comment type="caution">
    <text evidence="4">The sequence shown here is derived from an EMBL/GenBank/DDBJ whole genome shotgun (WGS) entry which is preliminary data.</text>
</comment>
<protein>
    <recommendedName>
        <fullName evidence="3">DNA methylase N-4/N-6 domain-containing protein</fullName>
    </recommendedName>
</protein>
<dbReference type="GO" id="GO:0032259">
    <property type="term" value="P:methylation"/>
    <property type="evidence" value="ECO:0007669"/>
    <property type="project" value="UniProtKB-KW"/>
</dbReference>
<dbReference type="GO" id="GO:0008170">
    <property type="term" value="F:N-methyltransferase activity"/>
    <property type="evidence" value="ECO:0007669"/>
    <property type="project" value="InterPro"/>
</dbReference>
<proteinExistence type="predicted"/>
<gene>
    <name evidence="4" type="ORF">S03H2_59904</name>
</gene>
<keyword evidence="2" id="KW-0808">Transferase</keyword>
<accession>X1JX12</accession>
<dbReference type="Pfam" id="PF01555">
    <property type="entry name" value="N6_N4_Mtase"/>
    <property type="match status" value="1"/>
</dbReference>
<name>X1JX12_9ZZZZ</name>
<dbReference type="InterPro" id="IPR029063">
    <property type="entry name" value="SAM-dependent_MTases_sf"/>
</dbReference>
<dbReference type="InterPro" id="IPR002941">
    <property type="entry name" value="DNA_methylase_N4/N6"/>
</dbReference>
<keyword evidence="1" id="KW-0489">Methyltransferase</keyword>
<reference evidence="4" key="1">
    <citation type="journal article" date="2014" name="Front. Microbiol.">
        <title>High frequency of phylogenetically diverse reductive dehalogenase-homologous genes in deep subseafloor sedimentary metagenomes.</title>
        <authorList>
            <person name="Kawai M."/>
            <person name="Futagami T."/>
            <person name="Toyoda A."/>
            <person name="Takaki Y."/>
            <person name="Nishi S."/>
            <person name="Hori S."/>
            <person name="Arai W."/>
            <person name="Tsubouchi T."/>
            <person name="Morono Y."/>
            <person name="Uchiyama I."/>
            <person name="Ito T."/>
            <person name="Fujiyama A."/>
            <person name="Inagaki F."/>
            <person name="Takami H."/>
        </authorList>
    </citation>
    <scope>NUCLEOTIDE SEQUENCE</scope>
    <source>
        <strain evidence="4">Expedition CK06-06</strain>
    </source>
</reference>
<dbReference type="SUPFAM" id="SSF53335">
    <property type="entry name" value="S-adenosyl-L-methionine-dependent methyltransferases"/>
    <property type="match status" value="1"/>
</dbReference>
<organism evidence="4">
    <name type="scientific">marine sediment metagenome</name>
    <dbReference type="NCBI Taxonomy" id="412755"/>
    <lineage>
        <taxon>unclassified sequences</taxon>
        <taxon>metagenomes</taxon>
        <taxon>ecological metagenomes</taxon>
    </lineage>
</organism>
<evidence type="ECO:0000256" key="1">
    <source>
        <dbReference type="ARBA" id="ARBA00022603"/>
    </source>
</evidence>
<evidence type="ECO:0000259" key="3">
    <source>
        <dbReference type="Pfam" id="PF01555"/>
    </source>
</evidence>
<evidence type="ECO:0000256" key="2">
    <source>
        <dbReference type="ARBA" id="ARBA00022679"/>
    </source>
</evidence>
<sequence>MVLDPFGGSGTVGQVARKLGRRFILIEVVPEYADMARQRVRGKYKPIPKGVIPLTHNMEAEK</sequence>
<dbReference type="Gene3D" id="3.40.50.150">
    <property type="entry name" value="Vaccinia Virus protein VP39"/>
    <property type="match status" value="1"/>
</dbReference>
<dbReference type="AlphaFoldDB" id="X1JX12"/>
<dbReference type="GO" id="GO:0003677">
    <property type="term" value="F:DNA binding"/>
    <property type="evidence" value="ECO:0007669"/>
    <property type="project" value="InterPro"/>
</dbReference>
<evidence type="ECO:0000313" key="4">
    <source>
        <dbReference type="EMBL" id="GAH85930.1"/>
    </source>
</evidence>
<dbReference type="EMBL" id="BARU01038556">
    <property type="protein sequence ID" value="GAH85930.1"/>
    <property type="molecule type" value="Genomic_DNA"/>
</dbReference>
<feature type="domain" description="DNA methylase N-4/N-6" evidence="3">
    <location>
        <begin position="2"/>
        <end position="37"/>
    </location>
</feature>